<dbReference type="AlphaFoldDB" id="A0A8J2VZT0"/>
<comment type="caution">
    <text evidence="1">The sequence shown here is derived from an EMBL/GenBank/DDBJ whole genome shotgun (WGS) entry which is preliminary data.</text>
</comment>
<protein>
    <submittedName>
        <fullName evidence="1">(African queen) hypothetical protein</fullName>
    </submittedName>
</protein>
<keyword evidence="2" id="KW-1185">Reference proteome</keyword>
<accession>A0A8J2VZT0</accession>
<dbReference type="EMBL" id="CAKASE010000046">
    <property type="protein sequence ID" value="CAG9561549.1"/>
    <property type="molecule type" value="Genomic_DNA"/>
</dbReference>
<organism evidence="1 2">
    <name type="scientific">Danaus chrysippus</name>
    <name type="common">African queen</name>
    <dbReference type="NCBI Taxonomy" id="151541"/>
    <lineage>
        <taxon>Eukaryota</taxon>
        <taxon>Metazoa</taxon>
        <taxon>Ecdysozoa</taxon>
        <taxon>Arthropoda</taxon>
        <taxon>Hexapoda</taxon>
        <taxon>Insecta</taxon>
        <taxon>Pterygota</taxon>
        <taxon>Neoptera</taxon>
        <taxon>Endopterygota</taxon>
        <taxon>Lepidoptera</taxon>
        <taxon>Glossata</taxon>
        <taxon>Ditrysia</taxon>
        <taxon>Papilionoidea</taxon>
        <taxon>Nymphalidae</taxon>
        <taxon>Danainae</taxon>
        <taxon>Danaini</taxon>
        <taxon>Danaina</taxon>
        <taxon>Danaus</taxon>
        <taxon>Anosia</taxon>
    </lineage>
</organism>
<dbReference type="Proteomes" id="UP000789524">
    <property type="component" value="Unassembled WGS sequence"/>
</dbReference>
<name>A0A8J2VZT0_9NEOP</name>
<sequence>MVIGAASEEPEPINPAAVWPAAVGAVLQPRLRPPPLPAAPLHRRRARAALQCVAALRHERIHRHRRLPQHQKSDTVLCYTLCKLTIFKQILIACFSGKY</sequence>
<gene>
    <name evidence="1" type="ORF">DCHRY22_LOCUS3041</name>
</gene>
<proteinExistence type="predicted"/>
<evidence type="ECO:0000313" key="2">
    <source>
        <dbReference type="Proteomes" id="UP000789524"/>
    </source>
</evidence>
<reference evidence="1" key="1">
    <citation type="submission" date="2021-09" db="EMBL/GenBank/DDBJ databases">
        <authorList>
            <person name="Martin H S."/>
        </authorList>
    </citation>
    <scope>NUCLEOTIDE SEQUENCE</scope>
</reference>
<evidence type="ECO:0000313" key="1">
    <source>
        <dbReference type="EMBL" id="CAG9561549.1"/>
    </source>
</evidence>